<evidence type="ECO:0000313" key="2">
    <source>
        <dbReference type="Proteomes" id="UP000656881"/>
    </source>
</evidence>
<reference evidence="2" key="1">
    <citation type="journal article" date="2019" name="Int. J. Syst. Evol. Microbiol.">
        <title>The Global Catalogue of Microorganisms (GCM) 10K type strain sequencing project: providing services to taxonomists for standard genome sequencing and annotation.</title>
        <authorList>
            <consortium name="The Broad Institute Genomics Platform"/>
            <consortium name="The Broad Institute Genome Sequencing Center for Infectious Disease"/>
            <person name="Wu L."/>
            <person name="Ma J."/>
        </authorList>
    </citation>
    <scope>NUCLEOTIDE SEQUENCE [LARGE SCALE GENOMIC DNA]</scope>
    <source>
        <strain evidence="2">CGMCC 4.7349</strain>
    </source>
</reference>
<dbReference type="Proteomes" id="UP000656881">
    <property type="component" value="Unassembled WGS sequence"/>
</dbReference>
<comment type="caution">
    <text evidence="1">The sequence shown here is derived from an EMBL/GenBank/DDBJ whole genome shotgun (WGS) entry which is preliminary data.</text>
</comment>
<protein>
    <recommendedName>
        <fullName evidence="3">DUF3558 domain-containing protein</fullName>
    </recommendedName>
</protein>
<dbReference type="EMBL" id="BMNG01000019">
    <property type="protein sequence ID" value="GGO56402.1"/>
    <property type="molecule type" value="Genomic_DNA"/>
</dbReference>
<evidence type="ECO:0000313" key="1">
    <source>
        <dbReference type="EMBL" id="GGO56402.1"/>
    </source>
</evidence>
<keyword evidence="2" id="KW-1185">Reference proteome</keyword>
<organism evidence="1 2">
    <name type="scientific">Streptomyces lasiicapitis</name>
    <dbReference type="NCBI Taxonomy" id="1923961"/>
    <lineage>
        <taxon>Bacteria</taxon>
        <taxon>Bacillati</taxon>
        <taxon>Actinomycetota</taxon>
        <taxon>Actinomycetes</taxon>
        <taxon>Kitasatosporales</taxon>
        <taxon>Streptomycetaceae</taxon>
        <taxon>Streptomyces</taxon>
    </lineage>
</organism>
<accession>A0ABQ2MUX1</accession>
<sequence length="168" mass="18201">MIALGGTLAGCAKDGSKERNYATPDSLCGVDVNSNLLSQILPPGDRVSTHRSFPDGGTERCTVIVDKNKVAIFADQEWLSGRDGLLFAAPSSVRSNPNHVTENEKYLYADAGAAGRTDNCTDPAHPDQHLFAIIQSFTNDREDPRTMGKLIKAYTKQVEQSKACHPKP</sequence>
<gene>
    <name evidence="1" type="ORF">GCM10012286_70790</name>
</gene>
<proteinExistence type="predicted"/>
<name>A0ABQ2MUX1_9ACTN</name>
<evidence type="ECO:0008006" key="3">
    <source>
        <dbReference type="Google" id="ProtNLM"/>
    </source>
</evidence>